<evidence type="ECO:0000313" key="1">
    <source>
        <dbReference type="EMBL" id="MBB6499007.1"/>
    </source>
</evidence>
<organism evidence="1 2">
    <name type="scientific">Pedobacter cryoconitis</name>
    <dbReference type="NCBI Taxonomy" id="188932"/>
    <lineage>
        <taxon>Bacteria</taxon>
        <taxon>Pseudomonadati</taxon>
        <taxon>Bacteroidota</taxon>
        <taxon>Sphingobacteriia</taxon>
        <taxon>Sphingobacteriales</taxon>
        <taxon>Sphingobacteriaceae</taxon>
        <taxon>Pedobacter</taxon>
    </lineage>
</organism>
<protein>
    <submittedName>
        <fullName evidence="1">Uncharacterized protein</fullName>
    </submittedName>
</protein>
<evidence type="ECO:0000313" key="2">
    <source>
        <dbReference type="Proteomes" id="UP000521017"/>
    </source>
</evidence>
<proteinExistence type="predicted"/>
<name>A0A7X0MH42_9SPHI</name>
<accession>A0A7X0MH42</accession>
<dbReference type="Proteomes" id="UP000521017">
    <property type="component" value="Unassembled WGS sequence"/>
</dbReference>
<dbReference type="RefSeq" id="WP_184623656.1">
    <property type="nucleotide sequence ID" value="NZ_JACHCC010000003.1"/>
</dbReference>
<dbReference type="EMBL" id="JACHCC010000003">
    <property type="protein sequence ID" value="MBB6499007.1"/>
    <property type="molecule type" value="Genomic_DNA"/>
</dbReference>
<dbReference type="AlphaFoldDB" id="A0A7X0MH42"/>
<sequence>MNYQPTLLLRLKQKISKKLLLVFSVCSIAVTGIVVACGDGGYYDDYEVSSFAPEAFVNGNYSPFFFTSSSTYYNRYYMDNSNTRYNQLVVSEWDSWFDNQVDTASLKILLIKSTAESIDSASRHYKGKLNVLPVGFPDLKKSKADQKKVNAFFDYLLLAKECESYSVGSGDYWSYEKEPVKEVPVALETTLMQAVSQSKDPFIKERLWFQMVRYYYFKQRQHAADPAKADVPLPAYFAKEGSSFPKNMIYYRALGYLAGYYYQKREYAQANYLYSLCYNYSFEIKIPSIWSFHPQDEKDWIETLNLAKTGEEKITLWHMLGSSGDEKRAIKEIYAIDPKSEKLDLLLSRLVNVREAEGQASKDTSATSKSKRIETASERTLVNKIANENKTLKPYYWNMAAGYLNSLSGNYTVARTFYSKAKKQLPKNDTLVIAQYKLLDWLLYLRQLKHIDAKTEAEMVEPLNWLNNLSKNKKSIPNLRFNSAIAQSMNILSDLYKKQGNVLKAYFFHPERGFYNSNARIEAAKALLNKKNKTAFEASMLNYYSINVGQLSYLQAILLVYQEKLEEAVVLMKQADTVNSSVMYANPFNINVKDCYDCDFDADKDKKHFTVLGFLEALKTIKGDLTAGKNVSRNAALMANAYYNITHYGNARVFYYSATITESYGDSPYSIPLPYRKIVTNSKIAEKYYLLARSSAKTKELKAKYTYMAAKCERNEIYNTQYNNPDNKRKYRRKFDLSNIPTGKYFAELKAQYSQTKYYQEILNECGYFKKYVSKKH</sequence>
<comment type="caution">
    <text evidence="1">The sequence shown here is derived from an EMBL/GenBank/DDBJ whole genome shotgun (WGS) entry which is preliminary data.</text>
</comment>
<gene>
    <name evidence="1" type="ORF">HDF25_001148</name>
</gene>
<reference evidence="1 2" key="1">
    <citation type="submission" date="2020-08" db="EMBL/GenBank/DDBJ databases">
        <title>Genomic Encyclopedia of Type Strains, Phase IV (KMG-V): Genome sequencing to study the core and pangenomes of soil and plant-associated prokaryotes.</title>
        <authorList>
            <person name="Whitman W."/>
        </authorList>
    </citation>
    <scope>NUCLEOTIDE SEQUENCE [LARGE SCALE GENOMIC DNA]</scope>
    <source>
        <strain evidence="1 2">M2T3</strain>
    </source>
</reference>